<gene>
    <name evidence="1" type="ORF">XPU_0651</name>
</gene>
<sequence>MHDSSGKRAVIEGVWQQARPRERSMLSAAGGRQLWLTVKSVEDWPRIHAGDAPACAVAQLAAPLSCRALDSALISSSDK</sequence>
<proteinExistence type="predicted"/>
<dbReference type="EMBL" id="BAVB01000101">
    <property type="protein sequence ID" value="GAE49119.1"/>
    <property type="molecule type" value="Genomic_DNA"/>
</dbReference>
<protein>
    <submittedName>
        <fullName evidence="1">Uncharacterized protein</fullName>
    </submittedName>
</protein>
<dbReference type="AlphaFoldDB" id="W4RZM9"/>
<name>W4RZM9_9XANT</name>
<evidence type="ECO:0000313" key="1">
    <source>
        <dbReference type="EMBL" id="GAE49119.1"/>
    </source>
</evidence>
<comment type="caution">
    <text evidence="1">The sequence shown here is derived from an EMBL/GenBank/DDBJ whole genome shotgun (WGS) entry which is preliminary data.</text>
</comment>
<dbReference type="Proteomes" id="UP000019143">
    <property type="component" value="Unassembled WGS sequence"/>
</dbReference>
<accession>W4RZM9</accession>
<reference evidence="1 2" key="1">
    <citation type="submission" date="2014-01" db="EMBL/GenBank/DDBJ databases">
        <title>Genome sequence and analysis of Xanthomonas arboricola pv. pruni.</title>
        <authorList>
            <person name="Fujikawa T."/>
            <person name="Nakazono-Nagaoka E."/>
        </authorList>
    </citation>
    <scope>NUCLEOTIDE SEQUENCE [LARGE SCALE GENOMIC DNA]</scope>
    <source>
        <strain evidence="2">MAFF 311562</strain>
    </source>
</reference>
<organism evidence="1 2">
    <name type="scientific">Xanthomonas arboricola pv. pruni str. MAFF 311562</name>
    <dbReference type="NCBI Taxonomy" id="1414836"/>
    <lineage>
        <taxon>Bacteria</taxon>
        <taxon>Pseudomonadati</taxon>
        <taxon>Pseudomonadota</taxon>
        <taxon>Gammaproteobacteria</taxon>
        <taxon>Lysobacterales</taxon>
        <taxon>Lysobacteraceae</taxon>
        <taxon>Xanthomonas</taxon>
    </lineage>
</organism>
<evidence type="ECO:0000313" key="2">
    <source>
        <dbReference type="Proteomes" id="UP000019143"/>
    </source>
</evidence>